<accession>A0A4Y2MWA6</accession>
<feature type="region of interest" description="Disordered" evidence="1">
    <location>
        <begin position="1"/>
        <end position="67"/>
    </location>
</feature>
<dbReference type="EMBL" id="BGPR01008011">
    <property type="protein sequence ID" value="GBN30973.1"/>
    <property type="molecule type" value="Genomic_DNA"/>
</dbReference>
<keyword evidence="3" id="KW-1185">Reference proteome</keyword>
<feature type="compositionally biased region" description="Polar residues" evidence="1">
    <location>
        <begin position="22"/>
        <end position="31"/>
    </location>
</feature>
<dbReference type="AlphaFoldDB" id="A0A4Y2MWA6"/>
<organism evidence="2 3">
    <name type="scientific">Araneus ventricosus</name>
    <name type="common">Orbweaver spider</name>
    <name type="synonym">Epeira ventricosa</name>
    <dbReference type="NCBI Taxonomy" id="182803"/>
    <lineage>
        <taxon>Eukaryota</taxon>
        <taxon>Metazoa</taxon>
        <taxon>Ecdysozoa</taxon>
        <taxon>Arthropoda</taxon>
        <taxon>Chelicerata</taxon>
        <taxon>Arachnida</taxon>
        <taxon>Araneae</taxon>
        <taxon>Araneomorphae</taxon>
        <taxon>Entelegynae</taxon>
        <taxon>Araneoidea</taxon>
        <taxon>Araneidae</taxon>
        <taxon>Araneus</taxon>
    </lineage>
</organism>
<evidence type="ECO:0000313" key="2">
    <source>
        <dbReference type="EMBL" id="GBN30973.1"/>
    </source>
</evidence>
<comment type="caution">
    <text evidence="2">The sequence shown here is derived from an EMBL/GenBank/DDBJ whole genome shotgun (WGS) entry which is preliminary data.</text>
</comment>
<evidence type="ECO:0000313" key="3">
    <source>
        <dbReference type="Proteomes" id="UP000499080"/>
    </source>
</evidence>
<sequence>MPALAQGQSSEEGNRCKIPETVGQSSEQRNQCKILETVGQSSERKNQCKIPETVGQSSEEESRGKLHKTLDEEIEEDMLFALADRENCSSTDRRVKVSTIFYKIFMSIGELPSKVIHSFSPTCMFYCCVIVALTP</sequence>
<protein>
    <submittedName>
        <fullName evidence="2">Uncharacterized protein</fullName>
    </submittedName>
</protein>
<reference evidence="2 3" key="1">
    <citation type="journal article" date="2019" name="Sci. Rep.">
        <title>Orb-weaving spider Araneus ventricosus genome elucidates the spidroin gene catalogue.</title>
        <authorList>
            <person name="Kono N."/>
            <person name="Nakamura H."/>
            <person name="Ohtoshi R."/>
            <person name="Moran D.A.P."/>
            <person name="Shinohara A."/>
            <person name="Yoshida Y."/>
            <person name="Fujiwara M."/>
            <person name="Mori M."/>
            <person name="Tomita M."/>
            <person name="Arakawa K."/>
        </authorList>
    </citation>
    <scope>NUCLEOTIDE SEQUENCE [LARGE SCALE GENOMIC DNA]</scope>
</reference>
<dbReference type="Proteomes" id="UP000499080">
    <property type="component" value="Unassembled WGS sequence"/>
</dbReference>
<feature type="compositionally biased region" description="Polar residues" evidence="1">
    <location>
        <begin position="1"/>
        <end position="11"/>
    </location>
</feature>
<name>A0A4Y2MWA6_ARAVE</name>
<proteinExistence type="predicted"/>
<gene>
    <name evidence="2" type="ORF">AVEN_43162_1</name>
</gene>
<evidence type="ECO:0000256" key="1">
    <source>
        <dbReference type="SAM" id="MobiDB-lite"/>
    </source>
</evidence>